<dbReference type="GO" id="GO:0005315">
    <property type="term" value="F:phosphate transmembrane transporter activity"/>
    <property type="evidence" value="ECO:0007669"/>
    <property type="project" value="InterPro"/>
</dbReference>
<dbReference type="PROSITE" id="PS50920">
    <property type="entry name" value="SOLCAR"/>
    <property type="match status" value="3"/>
</dbReference>
<feature type="repeat" description="Solcar" evidence="10">
    <location>
        <begin position="102"/>
        <end position="186"/>
    </location>
</feature>
<dbReference type="KEGG" id="pti:PHATRDRAFT_11866"/>
<dbReference type="STRING" id="556484.B7FWP6"/>
<proteinExistence type="inferred from homology"/>
<feature type="repeat" description="Solcar" evidence="10">
    <location>
        <begin position="6"/>
        <end position="90"/>
    </location>
</feature>
<feature type="transmembrane region" description="Helical" evidence="12">
    <location>
        <begin position="200"/>
        <end position="219"/>
    </location>
</feature>
<dbReference type="GO" id="GO:0005743">
    <property type="term" value="C:mitochondrial inner membrane"/>
    <property type="evidence" value="ECO:0007669"/>
    <property type="project" value="UniProtKB-SubCell"/>
</dbReference>
<sequence>MELGVATYLRFVASGAVCCSGVHLALTPIDVVKTKVQTDPDNYPGIVRGFKKQLEIGGVSGFFTGWAPTFLGFFVWGGLSYALTEFLRRYFTTLLGNSAAGLEIPIILSASAFAAFVGSFVLCPFESVRIRTVAQPDYGSNVVDVVKRIVREEGLFSLFKAVPLFCAKEIPFAMGKFTVFDLSTKYLYEQFPTAREDIQLSLLISLAGGTIGGLVAAVVSNPGDATISELKKAKSDMGPLEAGQLLVERGGPAALFTGLPLRMVFYPLVVSLQFLIYDSVRLALGV</sequence>
<protein>
    <submittedName>
        <fullName evidence="13">Uncharacterized protein</fullName>
    </submittedName>
</protein>
<dbReference type="GO" id="GO:1990547">
    <property type="term" value="P:mitochondrial phosphate ion transmembrane transport"/>
    <property type="evidence" value="ECO:0007669"/>
    <property type="project" value="InterPro"/>
</dbReference>
<feature type="non-terminal residue" evidence="13">
    <location>
        <position position="286"/>
    </location>
</feature>
<name>B7FWP6_PHATC</name>
<feature type="transmembrane region" description="Helical" evidence="12">
    <location>
        <begin position="61"/>
        <end position="84"/>
    </location>
</feature>
<comment type="subcellular location">
    <subcellularLocation>
        <location evidence="1">Mitochondrion inner membrane</location>
        <topology evidence="1">Multi-pass membrane protein</topology>
    </subcellularLocation>
</comment>
<dbReference type="InterPro" id="IPR023395">
    <property type="entry name" value="MCP_dom_sf"/>
</dbReference>
<evidence type="ECO:0000256" key="9">
    <source>
        <dbReference type="ARBA" id="ARBA00023136"/>
    </source>
</evidence>
<dbReference type="AlphaFoldDB" id="B7FWP6"/>
<keyword evidence="6" id="KW-0999">Mitochondrion inner membrane</keyword>
<dbReference type="RefSeq" id="XP_002179198.1">
    <property type="nucleotide sequence ID" value="XM_002179162.1"/>
</dbReference>
<dbReference type="HOGENOM" id="CLU_289942_0_0_1"/>
<evidence type="ECO:0000256" key="10">
    <source>
        <dbReference type="PROSITE-ProRule" id="PRU00282"/>
    </source>
</evidence>
<keyword evidence="8" id="KW-0496">Mitochondrion</keyword>
<keyword evidence="3 11" id="KW-0813">Transport</keyword>
<reference evidence="14" key="2">
    <citation type="submission" date="2008-08" db="EMBL/GenBank/DDBJ databases">
        <authorList>
            <consortium name="Diatom Consortium"/>
            <person name="Grigoriev I."/>
            <person name="Grimwood J."/>
            <person name="Kuo A."/>
            <person name="Otillar R.P."/>
            <person name="Salamov A."/>
            <person name="Detter J.C."/>
            <person name="Lindquist E."/>
            <person name="Shapiro H."/>
            <person name="Lucas S."/>
            <person name="Glavina del Rio T."/>
            <person name="Pitluck S."/>
            <person name="Rokhsar D."/>
            <person name="Bowler C."/>
        </authorList>
    </citation>
    <scope>GENOME REANNOTATION</scope>
    <source>
        <strain evidence="14">CCAP 1055/1</strain>
    </source>
</reference>
<organism evidence="13 14">
    <name type="scientific">Phaeodactylum tricornutum (strain CCAP 1055/1)</name>
    <dbReference type="NCBI Taxonomy" id="556484"/>
    <lineage>
        <taxon>Eukaryota</taxon>
        <taxon>Sar</taxon>
        <taxon>Stramenopiles</taxon>
        <taxon>Ochrophyta</taxon>
        <taxon>Bacillariophyta</taxon>
        <taxon>Bacillariophyceae</taxon>
        <taxon>Bacillariophycidae</taxon>
        <taxon>Naviculales</taxon>
        <taxon>Phaeodactylaceae</taxon>
        <taxon>Phaeodactylum</taxon>
    </lineage>
</organism>
<evidence type="ECO:0000313" key="13">
    <source>
        <dbReference type="EMBL" id="EEC49021.1"/>
    </source>
</evidence>
<dbReference type="PANTHER" id="PTHR45671:SF12">
    <property type="entry name" value="MITOCHONDRIAL PHOSPHATE CARRIER PROTEIN"/>
    <property type="match status" value="1"/>
</dbReference>
<dbReference type="Pfam" id="PF00153">
    <property type="entry name" value="Mito_carr"/>
    <property type="match status" value="3"/>
</dbReference>
<feature type="transmembrane region" description="Helical" evidence="12">
    <location>
        <begin position="104"/>
        <end position="125"/>
    </location>
</feature>
<comment type="similarity">
    <text evidence="2 11">Belongs to the mitochondrial carrier (TC 2.A.29) family.</text>
</comment>
<feature type="transmembrane region" description="Helical" evidence="12">
    <location>
        <begin position="264"/>
        <end position="284"/>
    </location>
</feature>
<dbReference type="PANTHER" id="PTHR45671">
    <property type="entry name" value="SOLUTE CARRIER FAMILY 25 (MITOCHONDRIAL CARRIER PHOSPHATE CARRIER), MEMBER 3, LIKE-RELATED-RELATED"/>
    <property type="match status" value="1"/>
</dbReference>
<dbReference type="Gene3D" id="1.50.40.10">
    <property type="entry name" value="Mitochondrial carrier domain"/>
    <property type="match status" value="2"/>
</dbReference>
<dbReference type="Proteomes" id="UP000000759">
    <property type="component" value="Chromosome 6"/>
</dbReference>
<evidence type="ECO:0000256" key="2">
    <source>
        <dbReference type="ARBA" id="ARBA00006375"/>
    </source>
</evidence>
<dbReference type="EMBL" id="CM000609">
    <property type="protein sequence ID" value="EEC49021.1"/>
    <property type="molecule type" value="Genomic_DNA"/>
</dbReference>
<dbReference type="SUPFAM" id="SSF103506">
    <property type="entry name" value="Mitochondrial carrier"/>
    <property type="match status" value="1"/>
</dbReference>
<evidence type="ECO:0000256" key="1">
    <source>
        <dbReference type="ARBA" id="ARBA00004448"/>
    </source>
</evidence>
<keyword evidence="7 12" id="KW-1133">Transmembrane helix</keyword>
<accession>B7FWP6</accession>
<dbReference type="GeneID" id="7200213"/>
<dbReference type="InParanoid" id="B7FWP6"/>
<gene>
    <name evidence="13" type="ORF">PHATRDRAFT_11866</name>
</gene>
<dbReference type="InterPro" id="IPR018108">
    <property type="entry name" value="MCP_transmembrane"/>
</dbReference>
<evidence type="ECO:0000256" key="12">
    <source>
        <dbReference type="SAM" id="Phobius"/>
    </source>
</evidence>
<evidence type="ECO:0000256" key="4">
    <source>
        <dbReference type="ARBA" id="ARBA00022692"/>
    </source>
</evidence>
<dbReference type="PaxDb" id="2850-Phatr11866"/>
<keyword evidence="14" id="KW-1185">Reference proteome</keyword>
<keyword evidence="4 10" id="KW-0812">Transmembrane</keyword>
<dbReference type="OrthoDB" id="427452at2759"/>
<reference evidence="13 14" key="1">
    <citation type="journal article" date="2008" name="Nature">
        <title>The Phaeodactylum genome reveals the evolutionary history of diatom genomes.</title>
        <authorList>
            <person name="Bowler C."/>
            <person name="Allen A.E."/>
            <person name="Badger J.H."/>
            <person name="Grimwood J."/>
            <person name="Jabbari K."/>
            <person name="Kuo A."/>
            <person name="Maheswari U."/>
            <person name="Martens C."/>
            <person name="Maumus F."/>
            <person name="Otillar R.P."/>
            <person name="Rayko E."/>
            <person name="Salamov A."/>
            <person name="Vandepoele K."/>
            <person name="Beszteri B."/>
            <person name="Gruber A."/>
            <person name="Heijde M."/>
            <person name="Katinka M."/>
            <person name="Mock T."/>
            <person name="Valentin K."/>
            <person name="Verret F."/>
            <person name="Berges J.A."/>
            <person name="Brownlee C."/>
            <person name="Cadoret J.P."/>
            <person name="Chiovitti A."/>
            <person name="Choi C.J."/>
            <person name="Coesel S."/>
            <person name="De Martino A."/>
            <person name="Detter J.C."/>
            <person name="Durkin C."/>
            <person name="Falciatore A."/>
            <person name="Fournet J."/>
            <person name="Haruta M."/>
            <person name="Huysman M.J."/>
            <person name="Jenkins B.D."/>
            <person name="Jiroutova K."/>
            <person name="Jorgensen R.E."/>
            <person name="Joubert Y."/>
            <person name="Kaplan A."/>
            <person name="Kroger N."/>
            <person name="Kroth P.G."/>
            <person name="La Roche J."/>
            <person name="Lindquist E."/>
            <person name="Lommer M."/>
            <person name="Martin-Jezequel V."/>
            <person name="Lopez P.J."/>
            <person name="Lucas S."/>
            <person name="Mangogna M."/>
            <person name="McGinnis K."/>
            <person name="Medlin L.K."/>
            <person name="Montsant A."/>
            <person name="Oudot-Le Secq M.P."/>
            <person name="Napoli C."/>
            <person name="Obornik M."/>
            <person name="Parker M.S."/>
            <person name="Petit J.L."/>
            <person name="Porcel B.M."/>
            <person name="Poulsen N."/>
            <person name="Robison M."/>
            <person name="Rychlewski L."/>
            <person name="Rynearson T.A."/>
            <person name="Schmutz J."/>
            <person name="Shapiro H."/>
            <person name="Siaut M."/>
            <person name="Stanley M."/>
            <person name="Sussman M.R."/>
            <person name="Taylor A.R."/>
            <person name="Vardi A."/>
            <person name="von Dassow P."/>
            <person name="Vyverman W."/>
            <person name="Willis A."/>
            <person name="Wyrwicz L.S."/>
            <person name="Rokhsar D.S."/>
            <person name="Weissenbach J."/>
            <person name="Armbrust E.V."/>
            <person name="Green B.R."/>
            <person name="Van de Peer Y."/>
            <person name="Grigoriev I.V."/>
        </authorList>
    </citation>
    <scope>NUCLEOTIDE SEQUENCE [LARGE SCALE GENOMIC DNA]</scope>
    <source>
        <strain evidence="13 14">CCAP 1055/1</strain>
    </source>
</reference>
<evidence type="ECO:0000256" key="8">
    <source>
        <dbReference type="ARBA" id="ARBA00023128"/>
    </source>
</evidence>
<dbReference type="InterPro" id="IPR044677">
    <property type="entry name" value="SLC25A3/Pic2/Mir1-like"/>
</dbReference>
<dbReference type="eggNOG" id="KOG0767">
    <property type="taxonomic scope" value="Eukaryota"/>
</dbReference>
<evidence type="ECO:0000256" key="6">
    <source>
        <dbReference type="ARBA" id="ARBA00022792"/>
    </source>
</evidence>
<evidence type="ECO:0000256" key="11">
    <source>
        <dbReference type="RuleBase" id="RU000488"/>
    </source>
</evidence>
<evidence type="ECO:0000256" key="3">
    <source>
        <dbReference type="ARBA" id="ARBA00022448"/>
    </source>
</evidence>
<feature type="repeat" description="Solcar" evidence="10">
    <location>
        <begin position="200"/>
        <end position="283"/>
    </location>
</feature>
<keyword evidence="5" id="KW-0677">Repeat</keyword>
<evidence type="ECO:0000256" key="7">
    <source>
        <dbReference type="ARBA" id="ARBA00022989"/>
    </source>
</evidence>
<keyword evidence="9 10" id="KW-0472">Membrane</keyword>
<evidence type="ECO:0000256" key="5">
    <source>
        <dbReference type="ARBA" id="ARBA00022737"/>
    </source>
</evidence>
<evidence type="ECO:0000313" key="14">
    <source>
        <dbReference type="Proteomes" id="UP000000759"/>
    </source>
</evidence>